<evidence type="ECO:0000256" key="4">
    <source>
        <dbReference type="ARBA" id="ARBA00039854"/>
    </source>
</evidence>
<comment type="subcellular location">
    <subcellularLocation>
        <location evidence="1">Cytoplasmic vesicle</location>
        <location evidence="1">Secretory vesicle</location>
        <location evidence="1">Acrosome</location>
    </subcellularLocation>
</comment>
<dbReference type="Gene3D" id="2.20.110.10">
    <property type="entry name" value="Histone H3 K4-specific methyltransferase SET7/9 N-terminal domain"/>
    <property type="match status" value="1"/>
</dbReference>
<keyword evidence="3" id="KW-0968">Cytoplasmic vesicle</keyword>
<dbReference type="SMART" id="SM00698">
    <property type="entry name" value="MORN"/>
    <property type="match status" value="2"/>
</dbReference>
<evidence type="ECO:0000313" key="7">
    <source>
        <dbReference type="Proteomes" id="UP000054636"/>
    </source>
</evidence>
<reference evidence="6 7" key="1">
    <citation type="submission" date="2015-11" db="EMBL/GenBank/DDBJ databases">
        <title>Genomes and virulence difference between two physiological races of Phytophthora nicotianae.</title>
        <authorList>
            <person name="Liu H."/>
            <person name="Ma X."/>
            <person name="Yu H."/>
            <person name="Fang D."/>
            <person name="Li Y."/>
            <person name="Wang X."/>
            <person name="Wang W."/>
            <person name="Dong Y."/>
            <person name="Xiao B."/>
        </authorList>
    </citation>
    <scope>NUCLEOTIDE SEQUENCE [LARGE SCALE GENOMIC DNA]</scope>
    <source>
        <strain evidence="7">race 1</strain>
    </source>
</reference>
<dbReference type="Pfam" id="PF02493">
    <property type="entry name" value="MORN"/>
    <property type="match status" value="3"/>
</dbReference>
<evidence type="ECO:0000256" key="5">
    <source>
        <dbReference type="ARBA" id="ARBA00045851"/>
    </source>
</evidence>
<keyword evidence="2" id="KW-0677">Repeat</keyword>
<evidence type="ECO:0000256" key="2">
    <source>
        <dbReference type="ARBA" id="ARBA00022737"/>
    </source>
</evidence>
<protein>
    <recommendedName>
        <fullName evidence="4">MORN repeat-containing protein 3</fullName>
    </recommendedName>
</protein>
<dbReference type="EMBL" id="LNFP01000307">
    <property type="protein sequence ID" value="KUF94307.1"/>
    <property type="molecule type" value="Genomic_DNA"/>
</dbReference>
<dbReference type="InterPro" id="IPR052472">
    <property type="entry name" value="MORN3"/>
</dbReference>
<dbReference type="PANTHER" id="PTHR46511:SF1">
    <property type="entry name" value="MORN REPEAT-CONTAINING PROTEIN 3"/>
    <property type="match status" value="1"/>
</dbReference>
<dbReference type="SUPFAM" id="SSF82185">
    <property type="entry name" value="Histone H3 K4-specific methyltransferase SET7/9 N-terminal domain"/>
    <property type="match status" value="1"/>
</dbReference>
<comment type="function">
    <text evidence="5">Assembles a suppression complex (suppresome) by tethering SIRT1 and MDM2 to regulate composite modifications of p53/TP53. Confers both deacetylation-mediated functional inactivation, by SIRT1, and ubiquitination-dependent degradation, by MDM2, of p53/TP53, promoting a proliferative and cell survival behaviors. May play a role in the regulation of spermatogenesis.</text>
</comment>
<gene>
    <name evidence="6" type="ORF">AM588_10004616</name>
</gene>
<dbReference type="Proteomes" id="UP000054636">
    <property type="component" value="Unassembled WGS sequence"/>
</dbReference>
<sequence>MVHGDDQSVYDGEWVNNERSGRGTLILVNGDRYEGHWLNDKKEGPGRYFYKATRKMYEGEWVDGAPKCGTFHDDTEFNDDELGDDESHNTFQLPELELAHPDQVLSEGVACIRQERVRERAFDADEDGHIENAADTMATTRRSTLTATDLEPGVVVFDEQMLRSIQSEFAALLAEQSAALAESPDAQTVKTRSGCIPCSRLSGLIDVLQLDVSEEQLTELLQEIGAASDTLVSFAECVDILSLLMESQDAPILEEDEDDDSNY</sequence>
<dbReference type="AlphaFoldDB" id="A0A0W8DD62"/>
<evidence type="ECO:0000313" key="6">
    <source>
        <dbReference type="EMBL" id="KUF94307.1"/>
    </source>
</evidence>
<proteinExistence type="predicted"/>
<comment type="caution">
    <text evidence="6">The sequence shown here is derived from an EMBL/GenBank/DDBJ whole genome shotgun (WGS) entry which is preliminary data.</text>
</comment>
<organism evidence="6 7">
    <name type="scientific">Phytophthora nicotianae</name>
    <name type="common">Potato buckeye rot agent</name>
    <name type="synonym">Phytophthora parasitica</name>
    <dbReference type="NCBI Taxonomy" id="4792"/>
    <lineage>
        <taxon>Eukaryota</taxon>
        <taxon>Sar</taxon>
        <taxon>Stramenopiles</taxon>
        <taxon>Oomycota</taxon>
        <taxon>Peronosporomycetes</taxon>
        <taxon>Peronosporales</taxon>
        <taxon>Peronosporaceae</taxon>
        <taxon>Phytophthora</taxon>
    </lineage>
</organism>
<dbReference type="PANTHER" id="PTHR46511">
    <property type="entry name" value="MORN REPEAT-CONTAINING PROTEIN 3"/>
    <property type="match status" value="1"/>
</dbReference>
<dbReference type="InterPro" id="IPR003409">
    <property type="entry name" value="MORN"/>
</dbReference>
<dbReference type="GO" id="GO:0001669">
    <property type="term" value="C:acrosomal vesicle"/>
    <property type="evidence" value="ECO:0007669"/>
    <property type="project" value="UniProtKB-SubCell"/>
</dbReference>
<evidence type="ECO:0000256" key="1">
    <source>
        <dbReference type="ARBA" id="ARBA00004218"/>
    </source>
</evidence>
<evidence type="ECO:0000256" key="3">
    <source>
        <dbReference type="ARBA" id="ARBA00023329"/>
    </source>
</evidence>
<name>A0A0W8DD62_PHYNI</name>
<accession>A0A0W8DD62</accession>